<sequence>MPFHETKAPELQGDWAKVKSVLEKFGLSCTLNLVEGLITVSTTSKTRIPYMILKARRCYFCREVFLQALTTLKGRHQLLRIGHGPIGLCTKFGINKEQYEKRRKLLIGSPLEELSQLTGCDLYLHEDLSIAATGPTEGMRLARKIVTDCIVHRVHPAFQFKKFKMNPVNQGD</sequence>
<comment type="similarity">
    <text evidence="2">Belongs to the KRR1 family.</text>
</comment>
<evidence type="ECO:0000256" key="3">
    <source>
        <dbReference type="ARBA" id="ARBA00022517"/>
    </source>
</evidence>
<proteinExistence type="inferred from homology"/>
<evidence type="ECO:0000313" key="11">
    <source>
        <dbReference type="Proteomes" id="UP000515124"/>
    </source>
</evidence>
<dbReference type="InterPro" id="IPR041174">
    <property type="entry name" value="KRR1-like_KH1"/>
</dbReference>
<protein>
    <recommendedName>
        <fullName evidence="8">KRR-R motif-containing protein 1</fullName>
    </recommendedName>
</protein>
<reference evidence="12" key="1">
    <citation type="submission" date="2025-08" db="UniProtKB">
        <authorList>
            <consortium name="RefSeq"/>
        </authorList>
    </citation>
    <scope>IDENTIFICATION</scope>
</reference>
<dbReference type="InterPro" id="IPR048548">
    <property type="entry name" value="KRR1-like_KH2"/>
</dbReference>
<dbReference type="InterPro" id="IPR036612">
    <property type="entry name" value="KH_dom_type_1_sf"/>
</dbReference>
<evidence type="ECO:0000256" key="4">
    <source>
        <dbReference type="ARBA" id="ARBA00022552"/>
    </source>
</evidence>
<dbReference type="Pfam" id="PF17903">
    <property type="entry name" value="KH_KRR1_1st"/>
    <property type="match status" value="1"/>
</dbReference>
<accession>A0A6P5RE00</accession>
<keyword evidence="3" id="KW-0690">Ribosome biogenesis</keyword>
<dbReference type="GeneID" id="110745284"/>
<dbReference type="PANTHER" id="PTHR12581">
    <property type="entry name" value="HIV-1 REV BINDING PROTEIN 2, 3"/>
    <property type="match status" value="1"/>
</dbReference>
<dbReference type="AlphaFoldDB" id="A0A6P5RE00"/>
<evidence type="ECO:0000256" key="8">
    <source>
        <dbReference type="ARBA" id="ARBA00032993"/>
    </source>
</evidence>
<keyword evidence="5" id="KW-0694">RNA-binding</keyword>
<dbReference type="RefSeq" id="XP_021801057.1">
    <property type="nucleotide sequence ID" value="XM_021945365.1"/>
</dbReference>
<evidence type="ECO:0000256" key="5">
    <source>
        <dbReference type="ARBA" id="ARBA00022884"/>
    </source>
</evidence>
<dbReference type="GO" id="GO:0003723">
    <property type="term" value="F:RNA binding"/>
    <property type="evidence" value="ECO:0007669"/>
    <property type="project" value="UniProtKB-KW"/>
</dbReference>
<evidence type="ECO:0000259" key="9">
    <source>
        <dbReference type="Pfam" id="PF17903"/>
    </source>
</evidence>
<comment type="subcellular location">
    <subcellularLocation>
        <location evidence="1">Nucleus</location>
        <location evidence="1">Nucleolus</location>
    </subcellularLocation>
</comment>
<evidence type="ECO:0000259" key="10">
    <source>
        <dbReference type="Pfam" id="PF21800"/>
    </source>
</evidence>
<name>A0A6P5RE00_PRUAV</name>
<feature type="domain" description="KRR1 small subunit processome component first KH" evidence="9">
    <location>
        <begin position="6"/>
        <end position="58"/>
    </location>
</feature>
<dbReference type="GO" id="GO:0006364">
    <property type="term" value="P:rRNA processing"/>
    <property type="evidence" value="ECO:0007669"/>
    <property type="project" value="UniProtKB-KW"/>
</dbReference>
<keyword evidence="7" id="KW-0687">Ribonucleoprotein</keyword>
<keyword evidence="6" id="KW-0539">Nucleus</keyword>
<feature type="domain" description="KRR1 small subunit processome component second KH" evidence="10">
    <location>
        <begin position="94"/>
        <end position="163"/>
    </location>
</feature>
<dbReference type="GO" id="GO:0032040">
    <property type="term" value="C:small-subunit processome"/>
    <property type="evidence" value="ECO:0007669"/>
    <property type="project" value="TreeGrafter"/>
</dbReference>
<evidence type="ECO:0000256" key="2">
    <source>
        <dbReference type="ARBA" id="ARBA00009344"/>
    </source>
</evidence>
<evidence type="ECO:0000256" key="6">
    <source>
        <dbReference type="ARBA" id="ARBA00023242"/>
    </source>
</evidence>
<keyword evidence="4" id="KW-0698">rRNA processing</keyword>
<evidence type="ECO:0000256" key="7">
    <source>
        <dbReference type="ARBA" id="ARBA00023274"/>
    </source>
</evidence>
<dbReference type="KEGG" id="pavi:110745284"/>
<evidence type="ECO:0000256" key="1">
    <source>
        <dbReference type="ARBA" id="ARBA00004604"/>
    </source>
</evidence>
<dbReference type="Proteomes" id="UP000515124">
    <property type="component" value="Unplaced"/>
</dbReference>
<dbReference type="InterPro" id="IPR024166">
    <property type="entry name" value="rRNA_assembly_KRR1"/>
</dbReference>
<keyword evidence="11" id="KW-1185">Reference proteome</keyword>
<evidence type="ECO:0000313" key="12">
    <source>
        <dbReference type="RefSeq" id="XP_021801057.1"/>
    </source>
</evidence>
<dbReference type="Pfam" id="PF21800">
    <property type="entry name" value="KH_KRR1_2nd"/>
    <property type="match status" value="1"/>
</dbReference>
<dbReference type="Gene3D" id="3.30.1370.10">
    <property type="entry name" value="K Homology domain, type 1"/>
    <property type="match status" value="2"/>
</dbReference>
<gene>
    <name evidence="12" type="primary">LOC110745284</name>
</gene>
<dbReference type="PANTHER" id="PTHR12581:SF0">
    <property type="entry name" value="KRR1 SMALL SUBUNIT PROCESSOME COMPONENT HOMOLOG"/>
    <property type="match status" value="1"/>
</dbReference>
<organism evidence="11 12">
    <name type="scientific">Prunus avium</name>
    <name type="common">Cherry</name>
    <name type="synonym">Cerasus avium</name>
    <dbReference type="NCBI Taxonomy" id="42229"/>
    <lineage>
        <taxon>Eukaryota</taxon>
        <taxon>Viridiplantae</taxon>
        <taxon>Streptophyta</taxon>
        <taxon>Embryophyta</taxon>
        <taxon>Tracheophyta</taxon>
        <taxon>Spermatophyta</taxon>
        <taxon>Magnoliopsida</taxon>
        <taxon>eudicotyledons</taxon>
        <taxon>Gunneridae</taxon>
        <taxon>Pentapetalae</taxon>
        <taxon>rosids</taxon>
        <taxon>fabids</taxon>
        <taxon>Rosales</taxon>
        <taxon>Rosaceae</taxon>
        <taxon>Amygdaloideae</taxon>
        <taxon>Amygdaleae</taxon>
        <taxon>Prunus</taxon>
    </lineage>
</organism>